<keyword evidence="3" id="KW-1185">Reference proteome</keyword>
<dbReference type="EMBL" id="CAMXCT020002019">
    <property type="protein sequence ID" value="CAL1148364.1"/>
    <property type="molecule type" value="Genomic_DNA"/>
</dbReference>
<evidence type="ECO:0000313" key="3">
    <source>
        <dbReference type="Proteomes" id="UP001152797"/>
    </source>
</evidence>
<dbReference type="GO" id="GO:0016740">
    <property type="term" value="F:transferase activity"/>
    <property type="evidence" value="ECO:0007669"/>
    <property type="project" value="InterPro"/>
</dbReference>
<organism evidence="1">
    <name type="scientific">Cladocopium goreaui</name>
    <dbReference type="NCBI Taxonomy" id="2562237"/>
    <lineage>
        <taxon>Eukaryota</taxon>
        <taxon>Sar</taxon>
        <taxon>Alveolata</taxon>
        <taxon>Dinophyceae</taxon>
        <taxon>Suessiales</taxon>
        <taxon>Symbiodiniaceae</taxon>
        <taxon>Cladocopium</taxon>
    </lineage>
</organism>
<accession>A0A9P1CNN9</accession>
<evidence type="ECO:0000313" key="2">
    <source>
        <dbReference type="EMBL" id="CAL4782301.1"/>
    </source>
</evidence>
<sequence length="276" mass="30196">APPMDVWDLDNSQPVPDKWALTNFLSPLVLPADIFDLRHFQCAGLADFFLHRDANDAVPEVPDVEPAHPAMQPAPILYSLKVLLMSLKRVPNEFEDESIRRHLLGRFGLALPVHRIAAFVALAQTLLAVDVGTPGIDRDGSGGLQSAQWREQVEIVIPKKYLAYHTAFCPSISPSLTMRCPKWPLAVFRYAAAVVGGYLTLEAALQIVAARAKSTEDLAEEGAMLSVADWTAEELEAVATGQRKGLWLAAAARRSFKQHMGDDLGIMKLGYTGLTT</sequence>
<reference evidence="2 3" key="2">
    <citation type="submission" date="2024-05" db="EMBL/GenBank/DDBJ databases">
        <authorList>
            <person name="Chen Y."/>
            <person name="Shah S."/>
            <person name="Dougan E. K."/>
            <person name="Thang M."/>
            <person name="Chan C."/>
        </authorList>
    </citation>
    <scope>NUCLEOTIDE SEQUENCE [LARGE SCALE GENOMIC DNA]</scope>
</reference>
<feature type="non-terminal residue" evidence="1">
    <location>
        <position position="1"/>
    </location>
</feature>
<proteinExistence type="predicted"/>
<reference evidence="1" key="1">
    <citation type="submission" date="2022-10" db="EMBL/GenBank/DDBJ databases">
        <authorList>
            <person name="Chen Y."/>
            <person name="Dougan E. K."/>
            <person name="Chan C."/>
            <person name="Rhodes N."/>
            <person name="Thang M."/>
        </authorList>
    </citation>
    <scope>NUCLEOTIDE SEQUENCE</scope>
</reference>
<dbReference type="InterPro" id="IPR001227">
    <property type="entry name" value="Ac_transferase_dom_sf"/>
</dbReference>
<dbReference type="EMBL" id="CAMXCT010002019">
    <property type="protein sequence ID" value="CAI3994989.1"/>
    <property type="molecule type" value="Genomic_DNA"/>
</dbReference>
<dbReference type="AlphaFoldDB" id="A0A9P1CNN9"/>
<name>A0A9P1CNN9_9DINO</name>
<dbReference type="EMBL" id="CAMXCT030002019">
    <property type="protein sequence ID" value="CAL4782301.1"/>
    <property type="molecule type" value="Genomic_DNA"/>
</dbReference>
<protein>
    <submittedName>
        <fullName evidence="2">Phosphatidylinositol 4-phosphate 5-kinase 9</fullName>
    </submittedName>
</protein>
<dbReference type="Gene3D" id="3.40.366.10">
    <property type="entry name" value="Malonyl-Coenzyme A Acyl Carrier Protein, domain 2"/>
    <property type="match status" value="1"/>
</dbReference>
<dbReference type="Proteomes" id="UP001152797">
    <property type="component" value="Unassembled WGS sequence"/>
</dbReference>
<comment type="caution">
    <text evidence="1">The sequence shown here is derived from an EMBL/GenBank/DDBJ whole genome shotgun (WGS) entry which is preliminary data.</text>
</comment>
<evidence type="ECO:0000313" key="1">
    <source>
        <dbReference type="EMBL" id="CAI3994989.1"/>
    </source>
</evidence>
<gene>
    <name evidence="1" type="ORF">C1SCF055_LOCUS21598</name>
</gene>